<evidence type="ECO:0008006" key="4">
    <source>
        <dbReference type="Google" id="ProtNLM"/>
    </source>
</evidence>
<keyword evidence="3" id="KW-1185">Reference proteome</keyword>
<dbReference type="EMBL" id="MU006089">
    <property type="protein sequence ID" value="KAF2843168.1"/>
    <property type="molecule type" value="Genomic_DNA"/>
</dbReference>
<comment type="caution">
    <text evidence="2">The sequence shown here is derived from an EMBL/GenBank/DDBJ whole genome shotgun (WGS) entry which is preliminary data.</text>
</comment>
<protein>
    <recommendedName>
        <fullName evidence="4">F-box domain-containing protein</fullName>
    </recommendedName>
</protein>
<evidence type="ECO:0000313" key="2">
    <source>
        <dbReference type="EMBL" id="KAF2843168.1"/>
    </source>
</evidence>
<feature type="region of interest" description="Disordered" evidence="1">
    <location>
        <begin position="193"/>
        <end position="218"/>
    </location>
</feature>
<reference evidence="2" key="1">
    <citation type="journal article" date="2020" name="Stud. Mycol.">
        <title>101 Dothideomycetes genomes: a test case for predicting lifestyles and emergence of pathogens.</title>
        <authorList>
            <person name="Haridas S."/>
            <person name="Albert R."/>
            <person name="Binder M."/>
            <person name="Bloem J."/>
            <person name="Labutti K."/>
            <person name="Salamov A."/>
            <person name="Andreopoulos B."/>
            <person name="Baker S."/>
            <person name="Barry K."/>
            <person name="Bills G."/>
            <person name="Bluhm B."/>
            <person name="Cannon C."/>
            <person name="Castanera R."/>
            <person name="Culley D."/>
            <person name="Daum C."/>
            <person name="Ezra D."/>
            <person name="Gonzalez J."/>
            <person name="Henrissat B."/>
            <person name="Kuo A."/>
            <person name="Liang C."/>
            <person name="Lipzen A."/>
            <person name="Lutzoni F."/>
            <person name="Magnuson J."/>
            <person name="Mondo S."/>
            <person name="Nolan M."/>
            <person name="Ohm R."/>
            <person name="Pangilinan J."/>
            <person name="Park H.-J."/>
            <person name="Ramirez L."/>
            <person name="Alfaro M."/>
            <person name="Sun H."/>
            <person name="Tritt A."/>
            <person name="Yoshinaga Y."/>
            <person name="Zwiers L.-H."/>
            <person name="Turgeon B."/>
            <person name="Goodwin S."/>
            <person name="Spatafora J."/>
            <person name="Crous P."/>
            <person name="Grigoriev I."/>
        </authorList>
    </citation>
    <scope>NUCLEOTIDE SEQUENCE</scope>
    <source>
        <strain evidence="2">CBS 101060</strain>
    </source>
</reference>
<dbReference type="Proteomes" id="UP000799429">
    <property type="component" value="Unassembled WGS sequence"/>
</dbReference>
<sequence>MARSSPDGAISITLLDLFSNSLVLHQTAPYLSVSSLFALGATCRSFQNLVLQSPEPIRHLDLSPVKSAITPDVKPLDSGGINWRAERMDESLTEDDFYTGPLRGIFSNLGRRNLLVNVNTLVLDGLSVTAEIVREIICEDRFNVRILSIREAKNLNERKLMQVLKYAVRPSRPKNTPRLRGLYFFTPRDKDAQETDSAQRYTRSPVRNRSPVGITSSQGAQIGAEWNQRSIDTLTTVLARTNDKWYKASGRILPRPPIPEWAETLQACEGIIHFDAVICRGPRHNADTAVHQSVVDPRRVHPLSYLPPAIATVALGPSGCTTCHSCPEGAGVFGESPSHHLPLLAPPPLHSTLIRVAQGPSTIDGSAPPPLIVRCEGCLRGRWCERCNKWWDESCFYGSLNGTRTHMQQLEYISELMNSMGIHQHESDEHKLVEVKVHMGLCIENCLVGEMIAGAGSSGMWG</sequence>
<dbReference type="AlphaFoldDB" id="A0A9P4SKC2"/>
<name>A0A9P4SKC2_9PEZI</name>
<evidence type="ECO:0000256" key="1">
    <source>
        <dbReference type="SAM" id="MobiDB-lite"/>
    </source>
</evidence>
<dbReference type="OrthoDB" id="5345494at2759"/>
<organism evidence="2 3">
    <name type="scientific">Patellaria atrata CBS 101060</name>
    <dbReference type="NCBI Taxonomy" id="1346257"/>
    <lineage>
        <taxon>Eukaryota</taxon>
        <taxon>Fungi</taxon>
        <taxon>Dikarya</taxon>
        <taxon>Ascomycota</taxon>
        <taxon>Pezizomycotina</taxon>
        <taxon>Dothideomycetes</taxon>
        <taxon>Dothideomycetes incertae sedis</taxon>
        <taxon>Patellariales</taxon>
        <taxon>Patellariaceae</taxon>
        <taxon>Patellaria</taxon>
    </lineage>
</organism>
<evidence type="ECO:0000313" key="3">
    <source>
        <dbReference type="Proteomes" id="UP000799429"/>
    </source>
</evidence>
<proteinExistence type="predicted"/>
<accession>A0A9P4SKC2</accession>
<feature type="compositionally biased region" description="Polar residues" evidence="1">
    <location>
        <begin position="195"/>
        <end position="218"/>
    </location>
</feature>
<gene>
    <name evidence="2" type="ORF">M501DRAFT_994028</name>
</gene>